<protein>
    <recommendedName>
        <fullName evidence="3">4Fe-4S Wbl-type domain-containing protein</fullName>
    </recommendedName>
</protein>
<comment type="caution">
    <text evidence="1">The sequence shown here is derived from an EMBL/GenBank/DDBJ whole genome shotgun (WGS) entry which is preliminary data.</text>
</comment>
<gene>
    <name evidence="1" type="ORF">X474_08425</name>
</gene>
<reference evidence="1 2" key="1">
    <citation type="submission" date="2013-11" db="EMBL/GenBank/DDBJ databases">
        <title>Metagenomic analysis of a methanogenic consortium involved in long chain n-alkane degradation.</title>
        <authorList>
            <person name="Davidova I.A."/>
            <person name="Callaghan A.V."/>
            <person name="Wawrik B."/>
            <person name="Pruitt S."/>
            <person name="Marks C."/>
            <person name="Duncan K.E."/>
            <person name="Suflita J.M."/>
        </authorList>
    </citation>
    <scope>NUCLEOTIDE SEQUENCE [LARGE SCALE GENOMIC DNA]</scope>
    <source>
        <strain evidence="1 2">SPR</strain>
    </source>
</reference>
<organism evidence="1 2">
    <name type="scientific">Dethiosulfatarculus sandiegensis</name>
    <dbReference type="NCBI Taxonomy" id="1429043"/>
    <lineage>
        <taxon>Bacteria</taxon>
        <taxon>Pseudomonadati</taxon>
        <taxon>Thermodesulfobacteriota</taxon>
        <taxon>Desulfarculia</taxon>
        <taxon>Desulfarculales</taxon>
        <taxon>Desulfarculaceae</taxon>
        <taxon>Dethiosulfatarculus</taxon>
    </lineage>
</organism>
<dbReference type="EMBL" id="AZAC01000010">
    <property type="protein sequence ID" value="KIX14592.1"/>
    <property type="molecule type" value="Genomic_DNA"/>
</dbReference>
<evidence type="ECO:0000313" key="2">
    <source>
        <dbReference type="Proteomes" id="UP000032233"/>
    </source>
</evidence>
<dbReference type="OrthoDB" id="5523536at2"/>
<evidence type="ECO:0000313" key="1">
    <source>
        <dbReference type="EMBL" id="KIX14592.1"/>
    </source>
</evidence>
<dbReference type="Proteomes" id="UP000032233">
    <property type="component" value="Unassembled WGS sequence"/>
</dbReference>
<name>A0A0D2GIF1_9BACT</name>
<sequence length="93" mass="10692">MSQDQKSNTKPECYGVLEKVFPKGENKMRQVPDECWDCTHRVECLKQAVSKGSGHKTMQIEEAAREEKITGGVHGFLKRWSRLKSLNRGEEKK</sequence>
<accession>A0A0D2GIF1</accession>
<dbReference type="RefSeq" id="WP_044347854.1">
    <property type="nucleotide sequence ID" value="NZ_AZAC01000010.1"/>
</dbReference>
<evidence type="ECO:0008006" key="3">
    <source>
        <dbReference type="Google" id="ProtNLM"/>
    </source>
</evidence>
<proteinExistence type="predicted"/>
<dbReference type="InParanoid" id="A0A0D2GIF1"/>
<dbReference type="STRING" id="1429043.X474_08425"/>
<dbReference type="AlphaFoldDB" id="A0A0D2GIF1"/>
<keyword evidence="2" id="KW-1185">Reference proteome</keyword>